<comment type="similarity">
    <text evidence="10">Belongs to the ApbE family.</text>
</comment>
<evidence type="ECO:0000256" key="1">
    <source>
        <dbReference type="ARBA" id="ARBA00011955"/>
    </source>
</evidence>
<sequence length="363" mass="40238">MKRHLAFFSLISPMLTGIFAFFALFLLSPNPDSIYARSEDIFRRDELLMGTVVSIQIVHSDSKTASGLIDRTFSIMKEMVNRMDAHREDSEVSLLNREGAKRPVRVSKELFDVISLALKVSKISDGAFDITVGPLIKLWPVYKRSGFTIPDPSLVQKTLQKVGWQYILLNPQKQTVMFTKEGVSIDLGGIAKGYIVDRAVEFLKSQGVNGALVNAGGDIYALGTAPQGKPWRIGIQHPRDPRKLIAVLELRDLGVVTSGDYERYVIKNGIRYTHIIDPRTGFTVRETASVSVVGKPAAFIDALATAVMVEGAEKGMSLLESLPSVEALIITQDKKNPSELLYTCTPGFLDYTVWRAFSDPKRQ</sequence>
<dbReference type="PIRSF" id="PIRSF006268">
    <property type="entry name" value="ApbE"/>
    <property type="match status" value="1"/>
</dbReference>
<evidence type="ECO:0000313" key="12">
    <source>
        <dbReference type="EMBL" id="SFM74949.1"/>
    </source>
</evidence>
<evidence type="ECO:0000313" key="13">
    <source>
        <dbReference type="Proteomes" id="UP000199611"/>
    </source>
</evidence>
<dbReference type="GO" id="GO:0016740">
    <property type="term" value="F:transferase activity"/>
    <property type="evidence" value="ECO:0007669"/>
    <property type="project" value="UniProtKB-UniRule"/>
</dbReference>
<dbReference type="Gene3D" id="3.10.520.10">
    <property type="entry name" value="ApbE-like domains"/>
    <property type="match status" value="1"/>
</dbReference>
<keyword evidence="7 10" id="KW-0460">Magnesium</keyword>
<feature type="binding site" evidence="11">
    <location>
        <position position="189"/>
    </location>
    <ligand>
        <name>Mg(2+)</name>
        <dbReference type="ChEBI" id="CHEBI:18420"/>
    </ligand>
</feature>
<evidence type="ECO:0000256" key="3">
    <source>
        <dbReference type="ARBA" id="ARBA00022630"/>
    </source>
</evidence>
<feature type="binding site" evidence="11">
    <location>
        <position position="301"/>
    </location>
    <ligand>
        <name>Mg(2+)</name>
        <dbReference type="ChEBI" id="CHEBI:18420"/>
    </ligand>
</feature>
<dbReference type="Pfam" id="PF02424">
    <property type="entry name" value="ApbE"/>
    <property type="match status" value="1"/>
</dbReference>
<feature type="binding site" evidence="11">
    <location>
        <position position="305"/>
    </location>
    <ligand>
        <name>Mg(2+)</name>
        <dbReference type="ChEBI" id="CHEBI:18420"/>
    </ligand>
</feature>
<evidence type="ECO:0000256" key="9">
    <source>
        <dbReference type="ARBA" id="ARBA00048540"/>
    </source>
</evidence>
<keyword evidence="13" id="KW-1185">Reference proteome</keyword>
<keyword evidence="4 10" id="KW-0808">Transferase</keyword>
<protein>
    <recommendedName>
        <fullName evidence="2 10">FAD:protein FMN transferase</fullName>
        <ecNumber evidence="1 10">2.7.1.180</ecNumber>
    </recommendedName>
    <alternativeName>
        <fullName evidence="8 10">Flavin transferase</fullName>
    </alternativeName>
</protein>
<evidence type="ECO:0000256" key="6">
    <source>
        <dbReference type="ARBA" id="ARBA00022827"/>
    </source>
</evidence>
<dbReference type="GO" id="GO:0046872">
    <property type="term" value="F:metal ion binding"/>
    <property type="evidence" value="ECO:0007669"/>
    <property type="project" value="UniProtKB-UniRule"/>
</dbReference>
<name>A0A1I4TDZ4_9BACT</name>
<gene>
    <name evidence="12" type="ORF">SAMN05660836_01366</name>
</gene>
<evidence type="ECO:0000256" key="5">
    <source>
        <dbReference type="ARBA" id="ARBA00022723"/>
    </source>
</evidence>
<dbReference type="EMBL" id="FOUU01000003">
    <property type="protein sequence ID" value="SFM74949.1"/>
    <property type="molecule type" value="Genomic_DNA"/>
</dbReference>
<evidence type="ECO:0000256" key="2">
    <source>
        <dbReference type="ARBA" id="ARBA00016337"/>
    </source>
</evidence>
<comment type="catalytic activity">
    <reaction evidence="9 10">
        <text>L-threonyl-[protein] + FAD = FMN-L-threonyl-[protein] + AMP + H(+)</text>
        <dbReference type="Rhea" id="RHEA:36847"/>
        <dbReference type="Rhea" id="RHEA-COMP:11060"/>
        <dbReference type="Rhea" id="RHEA-COMP:11061"/>
        <dbReference type="ChEBI" id="CHEBI:15378"/>
        <dbReference type="ChEBI" id="CHEBI:30013"/>
        <dbReference type="ChEBI" id="CHEBI:57692"/>
        <dbReference type="ChEBI" id="CHEBI:74257"/>
        <dbReference type="ChEBI" id="CHEBI:456215"/>
        <dbReference type="EC" id="2.7.1.180"/>
    </reaction>
</comment>
<dbReference type="EC" id="2.7.1.180" evidence="1 10"/>
<accession>A0A1I4TDZ4</accession>
<dbReference type="SUPFAM" id="SSF143631">
    <property type="entry name" value="ApbE-like"/>
    <property type="match status" value="1"/>
</dbReference>
<reference evidence="12 13" key="1">
    <citation type="submission" date="2016-10" db="EMBL/GenBank/DDBJ databases">
        <authorList>
            <person name="de Groot N.N."/>
        </authorList>
    </citation>
    <scope>NUCLEOTIDE SEQUENCE [LARGE SCALE GENOMIC DNA]</scope>
    <source>
        <strain evidence="12 13">DSM 9990</strain>
    </source>
</reference>
<comment type="cofactor">
    <cofactor evidence="11">
        <name>Mg(2+)</name>
        <dbReference type="ChEBI" id="CHEBI:18420"/>
    </cofactor>
    <cofactor evidence="11">
        <name>Mn(2+)</name>
        <dbReference type="ChEBI" id="CHEBI:29035"/>
    </cofactor>
    <text evidence="11">Magnesium. Can also use manganese.</text>
</comment>
<keyword evidence="3 10" id="KW-0285">Flavoprotein</keyword>
<dbReference type="Proteomes" id="UP000199611">
    <property type="component" value="Unassembled WGS sequence"/>
</dbReference>
<evidence type="ECO:0000256" key="7">
    <source>
        <dbReference type="ARBA" id="ARBA00022842"/>
    </source>
</evidence>
<dbReference type="RefSeq" id="WP_177193558.1">
    <property type="nucleotide sequence ID" value="NZ_FOUU01000003.1"/>
</dbReference>
<dbReference type="InterPro" id="IPR024932">
    <property type="entry name" value="ApbE"/>
</dbReference>
<evidence type="ECO:0000256" key="10">
    <source>
        <dbReference type="PIRNR" id="PIRNR006268"/>
    </source>
</evidence>
<evidence type="ECO:0000256" key="8">
    <source>
        <dbReference type="ARBA" id="ARBA00031306"/>
    </source>
</evidence>
<dbReference type="PANTHER" id="PTHR30040:SF2">
    <property type="entry name" value="FAD:PROTEIN FMN TRANSFERASE"/>
    <property type="match status" value="1"/>
</dbReference>
<dbReference type="PANTHER" id="PTHR30040">
    <property type="entry name" value="THIAMINE BIOSYNTHESIS LIPOPROTEIN APBE"/>
    <property type="match status" value="1"/>
</dbReference>
<evidence type="ECO:0000256" key="11">
    <source>
        <dbReference type="PIRSR" id="PIRSR006268-2"/>
    </source>
</evidence>
<evidence type="ECO:0000256" key="4">
    <source>
        <dbReference type="ARBA" id="ARBA00022679"/>
    </source>
</evidence>
<keyword evidence="12" id="KW-0449">Lipoprotein</keyword>
<keyword evidence="6 10" id="KW-0274">FAD</keyword>
<keyword evidence="5 10" id="KW-0479">Metal-binding</keyword>
<dbReference type="STRING" id="39841.SAMN05660836_01366"/>
<organism evidence="12 13">
    <name type="scientific">Thermodesulforhabdus norvegica</name>
    <dbReference type="NCBI Taxonomy" id="39841"/>
    <lineage>
        <taxon>Bacteria</taxon>
        <taxon>Pseudomonadati</taxon>
        <taxon>Thermodesulfobacteriota</taxon>
        <taxon>Syntrophobacteria</taxon>
        <taxon>Syntrophobacterales</taxon>
        <taxon>Thermodesulforhabdaceae</taxon>
        <taxon>Thermodesulforhabdus</taxon>
    </lineage>
</organism>
<dbReference type="InterPro" id="IPR003374">
    <property type="entry name" value="ApbE-like_sf"/>
</dbReference>
<dbReference type="AlphaFoldDB" id="A0A1I4TDZ4"/>
<proteinExistence type="inferred from homology"/>